<feature type="compositionally biased region" description="Polar residues" evidence="1">
    <location>
        <begin position="124"/>
        <end position="137"/>
    </location>
</feature>
<comment type="caution">
    <text evidence="2">The sequence shown here is derived from an EMBL/GenBank/DDBJ whole genome shotgun (WGS) entry which is preliminary data.</text>
</comment>
<gene>
    <name evidence="2" type="ORF">ALNOE001_07340</name>
</gene>
<reference evidence="2 3" key="1">
    <citation type="submission" date="2018-06" db="EMBL/GenBank/DDBJ databases">
        <title>Genomic insight into two independent archaeal endosymbiosis events.</title>
        <authorList>
            <person name="Lind A.E."/>
            <person name="Lewis W.H."/>
            <person name="Spang A."/>
            <person name="Guy L."/>
            <person name="Embley M.T."/>
            <person name="Ettema T.J.G."/>
        </authorList>
    </citation>
    <scope>NUCLEOTIDE SEQUENCE [LARGE SCALE GENOMIC DNA]</scope>
    <source>
        <strain evidence="2">NOE</strain>
    </source>
</reference>
<keyword evidence="3" id="KW-1185">Reference proteome</keyword>
<protein>
    <submittedName>
        <fullName evidence="2">Uncharacterized protein</fullName>
    </submittedName>
</protein>
<dbReference type="AlphaFoldDB" id="A0A366MBQ5"/>
<accession>A0A366MBQ5</accession>
<evidence type="ECO:0000256" key="1">
    <source>
        <dbReference type="SAM" id="MobiDB-lite"/>
    </source>
</evidence>
<sequence>MMVSASDVSDNKNINSEDINNLKLSNTVLYDDSDSFNENTDSSNQVIFINSVNSSSANLDSAVSNSSNFDLANSNLTNSNSNSCNMDSANPTNSNLPNSSSVNPSSTNNTNNNNLNNTTINNTKVNDSTKNSNSDTKNFAGGETKPKKVSQNQILAGLNQYIIILGQIINYQIM</sequence>
<feature type="compositionally biased region" description="Low complexity" evidence="1">
    <location>
        <begin position="80"/>
        <end position="123"/>
    </location>
</feature>
<proteinExistence type="predicted"/>
<dbReference type="Proteomes" id="UP000253099">
    <property type="component" value="Unassembled WGS sequence"/>
</dbReference>
<dbReference type="EMBL" id="NIZT01000020">
    <property type="protein sequence ID" value="RBQ23678.1"/>
    <property type="molecule type" value="Genomic_DNA"/>
</dbReference>
<feature type="region of interest" description="Disordered" evidence="1">
    <location>
        <begin position="80"/>
        <end position="148"/>
    </location>
</feature>
<name>A0A366MBQ5_9EURY</name>
<organism evidence="2 3">
    <name type="scientific">Candidatus Methanobinarius endosymbioticus</name>
    <dbReference type="NCBI Taxonomy" id="2006182"/>
    <lineage>
        <taxon>Archaea</taxon>
        <taxon>Methanobacteriati</taxon>
        <taxon>Methanobacteriota</taxon>
        <taxon>Methanomada group</taxon>
        <taxon>Methanobacteria</taxon>
        <taxon>Methanobacteriales</taxon>
        <taxon>Methanobacteriaceae</taxon>
        <taxon>Candidatus Methanobinarius</taxon>
    </lineage>
</organism>
<evidence type="ECO:0000313" key="2">
    <source>
        <dbReference type="EMBL" id="RBQ23678.1"/>
    </source>
</evidence>
<evidence type="ECO:0000313" key="3">
    <source>
        <dbReference type="Proteomes" id="UP000253099"/>
    </source>
</evidence>